<dbReference type="Proteomes" id="UP000198775">
    <property type="component" value="Unassembled WGS sequence"/>
</dbReference>
<evidence type="ECO:0000313" key="2">
    <source>
        <dbReference type="Proteomes" id="UP000198775"/>
    </source>
</evidence>
<accession>A0A1H8MLB7</accession>
<proteinExistence type="predicted"/>
<evidence type="ECO:0000313" key="1">
    <source>
        <dbReference type="EMBL" id="SEO18073.1"/>
    </source>
</evidence>
<dbReference type="AlphaFoldDB" id="A0A1H8MLB7"/>
<gene>
    <name evidence="1" type="ORF">SAMN05216388_100938</name>
</gene>
<sequence length="234" mass="26305">MSWDYVTYERFQDGIGPADLVVNVMKENGTDKERWDAAYNAVRDALEKVYQNTGISTGVWKIDSNTNISCNNKEEDANETIDEETIYGHEQYLWVLSCSDWVAYSTGSAWTDRANAFISEDNFRYSDASYGFGHNAVHEALHGYLSADVCDEIQSQILNNSGHDGNSKDHALGKVWSRGVIEGAPSPMLGTYGQDTAEHGDCNHFEHHSDYSKKITDCTYDALQLSKEHENNNH</sequence>
<organism evidence="1 2">
    <name type="scientific">Halorientalis persicus</name>
    <dbReference type="NCBI Taxonomy" id="1367881"/>
    <lineage>
        <taxon>Archaea</taxon>
        <taxon>Methanobacteriati</taxon>
        <taxon>Methanobacteriota</taxon>
        <taxon>Stenosarchaea group</taxon>
        <taxon>Halobacteria</taxon>
        <taxon>Halobacteriales</taxon>
        <taxon>Haloarculaceae</taxon>
        <taxon>Halorientalis</taxon>
    </lineage>
</organism>
<keyword evidence="2" id="KW-1185">Reference proteome</keyword>
<reference evidence="2" key="1">
    <citation type="submission" date="2016-10" db="EMBL/GenBank/DDBJ databases">
        <authorList>
            <person name="Varghese N."/>
            <person name="Submissions S."/>
        </authorList>
    </citation>
    <scope>NUCLEOTIDE SEQUENCE [LARGE SCALE GENOMIC DNA]</scope>
    <source>
        <strain evidence="2">IBRC-M 10043</strain>
    </source>
</reference>
<protein>
    <submittedName>
        <fullName evidence="1">Uncharacterized protein</fullName>
    </submittedName>
</protein>
<dbReference type="EMBL" id="FOCX01000009">
    <property type="protein sequence ID" value="SEO18073.1"/>
    <property type="molecule type" value="Genomic_DNA"/>
</dbReference>
<dbReference type="RefSeq" id="WP_139203483.1">
    <property type="nucleotide sequence ID" value="NZ_FOCX01000009.1"/>
</dbReference>
<dbReference type="OrthoDB" id="385477at2157"/>
<name>A0A1H8MLB7_9EURY</name>